<name>A0A8S1J2R0_9CHLO</name>
<dbReference type="SMART" id="SM00223">
    <property type="entry name" value="APPLE"/>
    <property type="match status" value="2"/>
</dbReference>
<dbReference type="InterPro" id="IPR003609">
    <property type="entry name" value="Pan_app"/>
</dbReference>
<comment type="caution">
    <text evidence="5">The sequence shown here is derived from an EMBL/GenBank/DDBJ whole genome shotgun (WGS) entry which is preliminary data.</text>
</comment>
<keyword evidence="1" id="KW-0677">Repeat</keyword>
<dbReference type="EMBL" id="CAJHUC010001642">
    <property type="protein sequence ID" value="CAD7701831.1"/>
    <property type="molecule type" value="Genomic_DNA"/>
</dbReference>
<dbReference type="OrthoDB" id="532449at2759"/>
<organism evidence="5 6">
    <name type="scientific">Ostreobium quekettii</name>
    <dbReference type="NCBI Taxonomy" id="121088"/>
    <lineage>
        <taxon>Eukaryota</taxon>
        <taxon>Viridiplantae</taxon>
        <taxon>Chlorophyta</taxon>
        <taxon>core chlorophytes</taxon>
        <taxon>Ulvophyceae</taxon>
        <taxon>TCBD clade</taxon>
        <taxon>Bryopsidales</taxon>
        <taxon>Ostreobineae</taxon>
        <taxon>Ostreobiaceae</taxon>
        <taxon>Ostreobium</taxon>
    </lineage>
</organism>
<sequence>MNLAVLLAALLPLLARPAPAPSQCAIEDDVDYRGSDITILTGVNNSGTVVPTAQDCCNLCGNSEGCLAWTFVKDPQALGPGLGDEVGECWMKDRFKPGWMEHECCTSGVVVSANPKPPPCETEVNYDYEGGDMNNGLLNVVASAGDCCRQCRSTRGCQSWTFVKEPNVLGERRKEGECWLKDRLKPGRRASACCVSGATVHSDNQR</sequence>
<dbReference type="GO" id="GO:0005576">
    <property type="term" value="C:extracellular region"/>
    <property type="evidence" value="ECO:0007669"/>
    <property type="project" value="InterPro"/>
</dbReference>
<evidence type="ECO:0000256" key="3">
    <source>
        <dbReference type="SAM" id="SignalP"/>
    </source>
</evidence>
<evidence type="ECO:0000313" key="5">
    <source>
        <dbReference type="EMBL" id="CAD7701831.1"/>
    </source>
</evidence>
<proteinExistence type="predicted"/>
<dbReference type="AlphaFoldDB" id="A0A8S1J2R0"/>
<dbReference type="GO" id="GO:0006508">
    <property type="term" value="P:proteolysis"/>
    <property type="evidence" value="ECO:0007669"/>
    <property type="project" value="InterPro"/>
</dbReference>
<keyword evidence="2" id="KW-1015">Disulfide bond</keyword>
<dbReference type="Gene3D" id="3.50.4.10">
    <property type="entry name" value="Hepatocyte Growth Factor"/>
    <property type="match status" value="2"/>
</dbReference>
<dbReference type="PANTHER" id="PTHR33946">
    <property type="match status" value="1"/>
</dbReference>
<dbReference type="Pfam" id="PF14295">
    <property type="entry name" value="PAN_4"/>
    <property type="match status" value="2"/>
</dbReference>
<protein>
    <recommendedName>
        <fullName evidence="4">Apple domain-containing protein</fullName>
    </recommendedName>
</protein>
<keyword evidence="6" id="KW-1185">Reference proteome</keyword>
<evidence type="ECO:0000256" key="2">
    <source>
        <dbReference type="ARBA" id="ARBA00023157"/>
    </source>
</evidence>
<dbReference type="InterPro" id="IPR000177">
    <property type="entry name" value="Apple"/>
</dbReference>
<evidence type="ECO:0000259" key="4">
    <source>
        <dbReference type="SMART" id="SM00223"/>
    </source>
</evidence>
<gene>
    <name evidence="5" type="ORF">OSTQU699_LOCUS7188</name>
</gene>
<feature type="chain" id="PRO_5035933271" description="Apple domain-containing protein" evidence="3">
    <location>
        <begin position="16"/>
        <end position="206"/>
    </location>
</feature>
<evidence type="ECO:0000313" key="6">
    <source>
        <dbReference type="Proteomes" id="UP000708148"/>
    </source>
</evidence>
<dbReference type="Proteomes" id="UP000708148">
    <property type="component" value="Unassembled WGS sequence"/>
</dbReference>
<feature type="domain" description="Apple" evidence="4">
    <location>
        <begin position="24"/>
        <end position="89"/>
    </location>
</feature>
<accession>A0A8S1J2R0</accession>
<evidence type="ECO:0000256" key="1">
    <source>
        <dbReference type="ARBA" id="ARBA00022737"/>
    </source>
</evidence>
<feature type="signal peptide" evidence="3">
    <location>
        <begin position="1"/>
        <end position="15"/>
    </location>
</feature>
<reference evidence="5" key="1">
    <citation type="submission" date="2020-12" db="EMBL/GenBank/DDBJ databases">
        <authorList>
            <person name="Iha C."/>
        </authorList>
    </citation>
    <scope>NUCLEOTIDE SEQUENCE</scope>
</reference>
<dbReference type="PANTHER" id="PTHR33946:SF4">
    <property type="entry name" value="COAGULATION FACTOR XI"/>
    <property type="match status" value="1"/>
</dbReference>
<keyword evidence="3" id="KW-0732">Signal</keyword>
<feature type="domain" description="Apple" evidence="4">
    <location>
        <begin position="120"/>
        <end position="202"/>
    </location>
</feature>